<evidence type="ECO:0000313" key="2">
    <source>
        <dbReference type="EMBL" id="WWC41257.1"/>
    </source>
</evidence>
<accession>A0ABZ2E6D7</accession>
<evidence type="ECO:0000313" key="3">
    <source>
        <dbReference type="Proteomes" id="UP001318120"/>
    </source>
</evidence>
<dbReference type="EMBL" id="CP144916">
    <property type="protein sequence ID" value="WWC41242.1"/>
    <property type="molecule type" value="Genomic_DNA"/>
</dbReference>
<evidence type="ECO:0000313" key="1">
    <source>
        <dbReference type="EMBL" id="WWC41242.1"/>
    </source>
</evidence>
<dbReference type="Proteomes" id="UP001318120">
    <property type="component" value="Chromosome"/>
</dbReference>
<protein>
    <recommendedName>
        <fullName evidence="4">Restriction endonuclease type IV Mrr domain-containing protein</fullName>
    </recommendedName>
</protein>
<reference evidence="2 3" key="1">
    <citation type="journal article" date="2017" name="Genome Biol. Evol.">
        <title>Comparative Genomic Analysis Identifies a Campylobacter Clade Deficient in Selenium Metabolism.</title>
        <authorList>
            <person name="Miller W.G."/>
            <person name="Yee E."/>
            <person name="Lopes B.S."/>
            <person name="Chapman M.H."/>
            <person name="Huynh S."/>
            <person name="Bono J.L."/>
            <person name="Parker C.T."/>
            <person name="Strachan N.J.C."/>
            <person name="Forbes K.J."/>
        </authorList>
    </citation>
    <scope>NUCLEOTIDE SEQUENCE [LARGE SCALE GENOMIC DNA]</scope>
    <source>
        <strain evidence="2 3">RM9261</strain>
    </source>
</reference>
<keyword evidence="3" id="KW-1185">Reference proteome</keyword>
<dbReference type="RefSeq" id="WP_086303167.1">
    <property type="nucleotide sequence ID" value="NZ_CP144916.1"/>
</dbReference>
<reference evidence="2" key="2">
    <citation type="submission" date="2024-02" db="EMBL/GenBank/DDBJ databases">
        <authorList>
            <person name="Miller W.G."/>
            <person name="Yee E."/>
            <person name="Lopes B.S."/>
            <person name="Chapman M.H."/>
            <person name="Huynh S."/>
            <person name="Bono J.L."/>
            <person name="Parker C.T."/>
            <person name="Strachan N.J.C."/>
            <person name="Forbes K.J."/>
        </authorList>
    </citation>
    <scope>NUCLEOTIDE SEQUENCE</scope>
    <source>
        <strain evidence="2">RM9261</strain>
    </source>
</reference>
<sequence length="149" mass="17155">MNRLLKIDKLIKQRTDKKITCSELNKELVFECNGILFTLIKVDDKANILLNNQDIRCDYIITSNNTNEIALFIELKGSDIPHAFRQIQTMKDRFSKGYLKVYGAIIYSGSPFTTIIQNSIQKAKKSGFKNVFVSRSSLVLKYIKNEIKK</sequence>
<dbReference type="EMBL" id="CP144916">
    <property type="protein sequence ID" value="WWC41257.1"/>
    <property type="molecule type" value="Genomic_DNA"/>
</dbReference>
<proteinExistence type="predicted"/>
<organism evidence="2 3">
    <name type="scientific">Campylobacter vicugnae</name>
    <dbReference type="NCBI Taxonomy" id="1660076"/>
    <lineage>
        <taxon>Bacteria</taxon>
        <taxon>Pseudomonadati</taxon>
        <taxon>Campylobacterota</taxon>
        <taxon>Epsilonproteobacteria</taxon>
        <taxon>Campylobacterales</taxon>
        <taxon>Campylobacteraceae</taxon>
        <taxon>Campylobacter</taxon>
    </lineage>
</organism>
<gene>
    <name evidence="1" type="ORF">CVIC9261_05945</name>
    <name evidence="2" type="ORF">CVIC9261_06020</name>
</gene>
<name>A0ABZ2E6D7_9BACT</name>
<dbReference type="GeneID" id="93113648"/>
<evidence type="ECO:0008006" key="4">
    <source>
        <dbReference type="Google" id="ProtNLM"/>
    </source>
</evidence>